<organism evidence="3">
    <name type="scientific">bioreactor metagenome</name>
    <dbReference type="NCBI Taxonomy" id="1076179"/>
    <lineage>
        <taxon>unclassified sequences</taxon>
        <taxon>metagenomes</taxon>
        <taxon>ecological metagenomes</taxon>
    </lineage>
</organism>
<protein>
    <recommendedName>
        <fullName evidence="4">NADPH-dependent FMN reductase-like domain-containing protein</fullName>
    </recommendedName>
</protein>
<evidence type="ECO:0000313" key="3">
    <source>
        <dbReference type="EMBL" id="MPN06266.1"/>
    </source>
</evidence>
<dbReference type="PANTHER" id="PTHR43278">
    <property type="entry name" value="NAD(P)H-DEPENDENT FMN-CONTAINING OXIDOREDUCTASE YWQN-RELATED"/>
    <property type="match status" value="1"/>
</dbReference>
<dbReference type="SUPFAM" id="SSF52218">
    <property type="entry name" value="Flavoproteins"/>
    <property type="match status" value="1"/>
</dbReference>
<proteinExistence type="predicted"/>
<keyword evidence="2" id="KW-0288">FMN</keyword>
<dbReference type="InterPro" id="IPR029039">
    <property type="entry name" value="Flavoprotein-like_sf"/>
</dbReference>
<keyword evidence="1" id="KW-0285">Flavoprotein</keyword>
<accession>A0A645EXW9</accession>
<evidence type="ECO:0008006" key="4">
    <source>
        <dbReference type="Google" id="ProtNLM"/>
    </source>
</evidence>
<dbReference type="AlphaFoldDB" id="A0A645EXW9"/>
<dbReference type="EMBL" id="VSSQ01052166">
    <property type="protein sequence ID" value="MPN06266.1"/>
    <property type="molecule type" value="Genomic_DNA"/>
</dbReference>
<dbReference type="InterPro" id="IPR051796">
    <property type="entry name" value="ISF_SsuE-like"/>
</dbReference>
<dbReference type="PANTHER" id="PTHR43278:SF4">
    <property type="entry name" value="NAD(P)H-DEPENDENT FMN-CONTAINING OXIDOREDUCTASE YWQN-RELATED"/>
    <property type="match status" value="1"/>
</dbReference>
<gene>
    <name evidence="3" type="ORF">SDC9_153522</name>
</gene>
<evidence type="ECO:0000256" key="2">
    <source>
        <dbReference type="ARBA" id="ARBA00022643"/>
    </source>
</evidence>
<evidence type="ECO:0000256" key="1">
    <source>
        <dbReference type="ARBA" id="ARBA00022630"/>
    </source>
</evidence>
<comment type="caution">
    <text evidence="3">The sequence shown here is derived from an EMBL/GenBank/DDBJ whole genome shotgun (WGS) entry which is preliminary data.</text>
</comment>
<dbReference type="Gene3D" id="3.40.50.360">
    <property type="match status" value="1"/>
</dbReference>
<sequence>MVLAGNKGLLKYKVGASVIAARRGGAISAFDTLNNFLYSKEMILAGSSYWNMVYGNAIGEVEQDREGIENMKNLGQNMAWILKKIHNI</sequence>
<reference evidence="3" key="1">
    <citation type="submission" date="2019-08" db="EMBL/GenBank/DDBJ databases">
        <authorList>
            <person name="Kucharzyk K."/>
            <person name="Murdoch R.W."/>
            <person name="Higgins S."/>
            <person name="Loffler F."/>
        </authorList>
    </citation>
    <scope>NUCLEOTIDE SEQUENCE</scope>
</reference>
<name>A0A645EXW9_9ZZZZ</name>